<comment type="caution">
    <text evidence="3">The sequence shown here is derived from an EMBL/GenBank/DDBJ whole genome shotgun (WGS) entry which is preliminary data.</text>
</comment>
<keyword evidence="4" id="KW-1185">Reference proteome</keyword>
<organism evidence="3 4">
    <name type="scientific">Pseudoxanthomonas japonensis</name>
    <dbReference type="NCBI Taxonomy" id="69284"/>
    <lineage>
        <taxon>Bacteria</taxon>
        <taxon>Pseudomonadati</taxon>
        <taxon>Pseudomonadota</taxon>
        <taxon>Gammaproteobacteria</taxon>
        <taxon>Lysobacterales</taxon>
        <taxon>Lysobacteraceae</taxon>
        <taxon>Pseudoxanthomonas</taxon>
    </lineage>
</organism>
<dbReference type="Pfam" id="PF06197">
    <property type="entry name" value="DUF998"/>
    <property type="match status" value="1"/>
</dbReference>
<feature type="transmembrane region" description="Helical" evidence="2">
    <location>
        <begin position="215"/>
        <end position="237"/>
    </location>
</feature>
<evidence type="ECO:0000313" key="3">
    <source>
        <dbReference type="EMBL" id="KAF1723402.1"/>
    </source>
</evidence>
<dbReference type="Proteomes" id="UP000781710">
    <property type="component" value="Unassembled WGS sequence"/>
</dbReference>
<proteinExistence type="predicted"/>
<gene>
    <name evidence="3" type="ORF">CSC78_15950</name>
</gene>
<sequence length="249" mass="27175">MPGERPKSRILERVDDNPASSLRGFPMSAPRSSVDAPSRPVPTRLAEPAGLAAMTGAVGFLLVAGSLQLVRADLDWQRATLSQYLLGPWGLLLRTTYCVLAATIVVLAVGLHAQLSARARSAAPLLLFCIGAVALAGVAIGDSWLPQAAPYFHHWFHHTCAITAFLCVTTGMVLQAWRFRLDDTWRRYFPLAATWSVACYALLWLHALWPPAGQGWVQKLLIALIVIAMWLGGWWLWRAGSGATVAARR</sequence>
<dbReference type="EMBL" id="PDWW01000028">
    <property type="protein sequence ID" value="KAF1723402.1"/>
    <property type="molecule type" value="Genomic_DNA"/>
</dbReference>
<feature type="transmembrane region" description="Helical" evidence="2">
    <location>
        <begin position="125"/>
        <end position="144"/>
    </location>
</feature>
<evidence type="ECO:0000256" key="1">
    <source>
        <dbReference type="SAM" id="MobiDB-lite"/>
    </source>
</evidence>
<keyword evidence="2" id="KW-1133">Transmembrane helix</keyword>
<evidence type="ECO:0008006" key="5">
    <source>
        <dbReference type="Google" id="ProtNLM"/>
    </source>
</evidence>
<feature type="compositionally biased region" description="Basic and acidic residues" evidence="1">
    <location>
        <begin position="1"/>
        <end position="16"/>
    </location>
</feature>
<protein>
    <recommendedName>
        <fullName evidence="5">DUF998 domain-containing protein</fullName>
    </recommendedName>
</protein>
<reference evidence="3 4" key="1">
    <citation type="submission" date="2017-10" db="EMBL/GenBank/DDBJ databases">
        <title>Whole genome sequencing of members of genus Pseudoxanthomonas.</title>
        <authorList>
            <person name="Kumar S."/>
            <person name="Bansal K."/>
            <person name="Kaur A."/>
            <person name="Patil P."/>
            <person name="Sharma S."/>
            <person name="Patil P.B."/>
        </authorList>
    </citation>
    <scope>NUCLEOTIDE SEQUENCE [LARGE SCALE GENOMIC DNA]</scope>
    <source>
        <strain evidence="3 4">DSM 17109</strain>
    </source>
</reference>
<keyword evidence="2" id="KW-0812">Transmembrane</keyword>
<evidence type="ECO:0000313" key="4">
    <source>
        <dbReference type="Proteomes" id="UP000781710"/>
    </source>
</evidence>
<dbReference type="InterPro" id="IPR009339">
    <property type="entry name" value="DUF998"/>
</dbReference>
<feature type="region of interest" description="Disordered" evidence="1">
    <location>
        <begin position="1"/>
        <end position="41"/>
    </location>
</feature>
<feature type="transmembrane region" description="Helical" evidence="2">
    <location>
        <begin position="156"/>
        <end position="177"/>
    </location>
</feature>
<keyword evidence="2" id="KW-0472">Membrane</keyword>
<feature type="transmembrane region" description="Helical" evidence="2">
    <location>
        <begin position="91"/>
        <end position="113"/>
    </location>
</feature>
<feature type="transmembrane region" description="Helical" evidence="2">
    <location>
        <begin position="49"/>
        <end position="71"/>
    </location>
</feature>
<name>A0ABQ6ZDN8_9GAMM</name>
<evidence type="ECO:0000256" key="2">
    <source>
        <dbReference type="SAM" id="Phobius"/>
    </source>
</evidence>
<feature type="transmembrane region" description="Helical" evidence="2">
    <location>
        <begin position="189"/>
        <end position="209"/>
    </location>
</feature>
<accession>A0ABQ6ZDN8</accession>